<proteinExistence type="predicted"/>
<evidence type="ECO:0000313" key="7">
    <source>
        <dbReference type="EMBL" id="CAH3192499.1"/>
    </source>
</evidence>
<evidence type="ECO:0000256" key="5">
    <source>
        <dbReference type="SAM" id="Phobius"/>
    </source>
</evidence>
<evidence type="ECO:0000256" key="3">
    <source>
        <dbReference type="ARBA" id="ARBA00022989"/>
    </source>
</evidence>
<feature type="transmembrane region" description="Helical" evidence="5">
    <location>
        <begin position="69"/>
        <end position="93"/>
    </location>
</feature>
<feature type="transmembrane region" description="Helical" evidence="5">
    <location>
        <begin position="427"/>
        <end position="447"/>
    </location>
</feature>
<organism evidence="7 8">
    <name type="scientific">Porites evermanni</name>
    <dbReference type="NCBI Taxonomy" id="104178"/>
    <lineage>
        <taxon>Eukaryota</taxon>
        <taxon>Metazoa</taxon>
        <taxon>Cnidaria</taxon>
        <taxon>Anthozoa</taxon>
        <taxon>Hexacorallia</taxon>
        <taxon>Scleractinia</taxon>
        <taxon>Fungiina</taxon>
        <taxon>Poritidae</taxon>
        <taxon>Porites</taxon>
    </lineage>
</organism>
<dbReference type="PANTHER" id="PTHR45698">
    <property type="entry name" value="TRACE AMINE-ASSOCIATED RECEPTOR 19N-RELATED"/>
    <property type="match status" value="1"/>
</dbReference>
<keyword evidence="3 5" id="KW-1133">Transmembrane helix</keyword>
<name>A0ABN8SLT1_9CNID</name>
<dbReference type="PROSITE" id="PS50262">
    <property type="entry name" value="G_PROTEIN_RECEP_F1_2"/>
    <property type="match status" value="2"/>
</dbReference>
<feature type="transmembrane region" description="Helical" evidence="5">
    <location>
        <begin position="26"/>
        <end position="49"/>
    </location>
</feature>
<dbReference type="Pfam" id="PF00001">
    <property type="entry name" value="7tm_1"/>
    <property type="match status" value="1"/>
</dbReference>
<keyword evidence="4 5" id="KW-0472">Membrane</keyword>
<reference evidence="7 8" key="1">
    <citation type="submission" date="2022-05" db="EMBL/GenBank/DDBJ databases">
        <authorList>
            <consortium name="Genoscope - CEA"/>
            <person name="William W."/>
        </authorList>
    </citation>
    <scope>NUCLEOTIDE SEQUENCE [LARGE SCALE GENOMIC DNA]</scope>
</reference>
<gene>
    <name evidence="7" type="ORF">PEVE_00024049</name>
</gene>
<feature type="domain" description="G-protein coupled receptors family 1 profile" evidence="6">
    <location>
        <begin position="1"/>
        <end position="124"/>
    </location>
</feature>
<keyword evidence="2 5" id="KW-0812">Transmembrane</keyword>
<dbReference type="PRINTS" id="PR00237">
    <property type="entry name" value="GPCRRHODOPSN"/>
</dbReference>
<dbReference type="Gene3D" id="1.20.1070.10">
    <property type="entry name" value="Rhodopsin 7-helix transmembrane proteins"/>
    <property type="match status" value="2"/>
</dbReference>
<comment type="subcellular location">
    <subcellularLocation>
        <location evidence="1">Membrane</location>
    </subcellularLocation>
</comment>
<dbReference type="EMBL" id="CALNXI010003201">
    <property type="protein sequence ID" value="CAH3192499.1"/>
    <property type="molecule type" value="Genomic_DNA"/>
</dbReference>
<evidence type="ECO:0000259" key="6">
    <source>
        <dbReference type="PROSITE" id="PS50262"/>
    </source>
</evidence>
<accession>A0ABN8SLT1</accession>
<dbReference type="InterPro" id="IPR017452">
    <property type="entry name" value="GPCR_Rhodpsn_7TM"/>
</dbReference>
<feature type="transmembrane region" description="Helical" evidence="5">
    <location>
        <begin position="385"/>
        <end position="407"/>
    </location>
</feature>
<evidence type="ECO:0000256" key="1">
    <source>
        <dbReference type="ARBA" id="ARBA00004370"/>
    </source>
</evidence>
<comment type="caution">
    <text evidence="7">The sequence shown here is derived from an EMBL/GenBank/DDBJ whole genome shotgun (WGS) entry which is preliminary data.</text>
</comment>
<protein>
    <recommendedName>
        <fullName evidence="6">G-protein coupled receptors family 1 profile domain-containing protein</fullName>
    </recommendedName>
</protein>
<evidence type="ECO:0000313" key="8">
    <source>
        <dbReference type="Proteomes" id="UP001159427"/>
    </source>
</evidence>
<keyword evidence="8" id="KW-1185">Reference proteome</keyword>
<evidence type="ECO:0000256" key="4">
    <source>
        <dbReference type="ARBA" id="ARBA00023136"/>
    </source>
</evidence>
<dbReference type="InterPro" id="IPR000276">
    <property type="entry name" value="GPCR_Rhodpsn"/>
</dbReference>
<dbReference type="Proteomes" id="UP001159427">
    <property type="component" value="Unassembled WGS sequence"/>
</dbReference>
<sequence>MTLDEKNLRCVWITSNFPKRLTAMTITVVTFFVPNAVTWVTYLHIAFALKRSPAINRNNARTTLTRFKLLRMCIIVALLFTICWFPNQLYFVLASYDLVRLESPFHHFTVVLAMFNSCTNPVIYCSTNREFRKGFLMLLCPFFNSCRWKKRRETSLAQENRLRVATREFQMGKSDGGVMLTFPNLVNQGLFSCGQACYTFAKLPADVDKADCVLTVSVSSTGGKCEYSGKVVPSFIPGDRSPWAPACEKCLIGRYVTTSKYMRSVLSKLNTNLRQTLTLYNFQCYKNNILKSILALKKIEIMGLHLYIYINRLLVILLEVRLFFKIRQVFGDSECVWTKNSFSQKGLGRESSCVGKYFEWIINIIFSSQSLKIRRFQIQCPQYSALRLLLIFVSIFTVSLYPIDLVLAKSSYNINKVYAVLESPPHYFTVVLVMFNSCINPVIYCSAHREYRNAFLTLFRCVFNSRLCKKRSEINLPKEHRLRSISGESEGEKSGGGVVLTSFRDLINQGYEVDNCSQQETSGV</sequence>
<dbReference type="SUPFAM" id="SSF81321">
    <property type="entry name" value="Family A G protein-coupled receptor-like"/>
    <property type="match status" value="2"/>
</dbReference>
<evidence type="ECO:0000256" key="2">
    <source>
        <dbReference type="ARBA" id="ARBA00022692"/>
    </source>
</evidence>
<dbReference type="CDD" id="cd00637">
    <property type="entry name" value="7tm_classA_rhodopsin-like"/>
    <property type="match status" value="1"/>
</dbReference>
<feature type="domain" description="G-protein coupled receptors family 1 profile" evidence="6">
    <location>
        <begin position="284"/>
        <end position="444"/>
    </location>
</feature>
<feature type="transmembrane region" description="Helical" evidence="5">
    <location>
        <begin position="105"/>
        <end position="127"/>
    </location>
</feature>
<dbReference type="PANTHER" id="PTHR45698:SF1">
    <property type="entry name" value="TRACE AMINE-ASSOCIATED RECEPTOR 13C-LIKE"/>
    <property type="match status" value="1"/>
</dbReference>